<dbReference type="InterPro" id="IPR003721">
    <property type="entry name" value="Pantoate_ligase"/>
</dbReference>
<dbReference type="GO" id="GO:0015940">
    <property type="term" value="P:pantothenate biosynthetic process"/>
    <property type="evidence" value="ECO:0007669"/>
    <property type="project" value="UniProtKB-UniRule"/>
</dbReference>
<feature type="binding site" evidence="8">
    <location>
        <position position="169"/>
    </location>
    <ligand>
        <name>ATP</name>
        <dbReference type="ChEBI" id="CHEBI:30616"/>
    </ligand>
</feature>
<evidence type="ECO:0000256" key="5">
    <source>
        <dbReference type="ARBA" id="ARBA00022741"/>
    </source>
</evidence>
<dbReference type="Pfam" id="PF02569">
    <property type="entry name" value="Pantoate_ligase"/>
    <property type="match status" value="1"/>
</dbReference>
<evidence type="ECO:0000256" key="2">
    <source>
        <dbReference type="ARBA" id="ARBA00009256"/>
    </source>
</evidence>
<name>S5DJ88_9ACTN</name>
<evidence type="ECO:0000256" key="6">
    <source>
        <dbReference type="ARBA" id="ARBA00022840"/>
    </source>
</evidence>
<feature type="binding site" evidence="8">
    <location>
        <position position="146"/>
    </location>
    <ligand>
        <name>(R)-pantoate</name>
        <dbReference type="ChEBI" id="CHEBI:15980"/>
    </ligand>
</feature>
<evidence type="ECO:0000256" key="4">
    <source>
        <dbReference type="ARBA" id="ARBA00022655"/>
    </source>
</evidence>
<dbReference type="InterPro" id="IPR014729">
    <property type="entry name" value="Rossmann-like_a/b/a_fold"/>
</dbReference>
<accession>S5DJ88</accession>
<keyword evidence="6 8" id="KW-0067">ATP-binding</keyword>
<dbReference type="AlphaFoldDB" id="S5DJ88"/>
<dbReference type="GO" id="GO:0005524">
    <property type="term" value="F:ATP binding"/>
    <property type="evidence" value="ECO:0007669"/>
    <property type="project" value="UniProtKB-KW"/>
</dbReference>
<dbReference type="GO" id="GO:0004592">
    <property type="term" value="F:pantoate-beta-alanine ligase activity"/>
    <property type="evidence" value="ECO:0007669"/>
    <property type="project" value="UniProtKB-UniRule"/>
</dbReference>
<protein>
    <recommendedName>
        <fullName evidence="8">Pantothenate synthetase</fullName>
        <shortName evidence="8">PS</shortName>
        <ecNumber evidence="8">6.3.2.1</ecNumber>
    </recommendedName>
    <alternativeName>
        <fullName evidence="8">Pantoate--beta-alanine ligase</fullName>
    </alternativeName>
    <alternativeName>
        <fullName evidence="8">Pantoate-activating enzyme</fullName>
    </alternativeName>
</protein>
<dbReference type="GO" id="GO:0005829">
    <property type="term" value="C:cytosol"/>
    <property type="evidence" value="ECO:0007669"/>
    <property type="project" value="TreeGrafter"/>
</dbReference>
<reference evidence="9" key="1">
    <citation type="journal article" date="2013" name="Sci. Rep.">
        <title>Metagenomics uncovers a new group of low GC and ultra-small marine Actinobacteria.</title>
        <authorList>
            <person name="Ghai R."/>
            <person name="Mizuno C.M."/>
            <person name="Picazo A."/>
            <person name="Camacho A."/>
            <person name="Rodriguez-Valera F."/>
        </authorList>
    </citation>
    <scope>NUCLEOTIDE SEQUENCE</scope>
</reference>
<evidence type="ECO:0000256" key="3">
    <source>
        <dbReference type="ARBA" id="ARBA00022598"/>
    </source>
</evidence>
<dbReference type="HAMAP" id="MF_00158">
    <property type="entry name" value="PanC"/>
    <property type="match status" value="1"/>
</dbReference>
<keyword evidence="8" id="KW-0963">Cytoplasm</keyword>
<evidence type="ECO:0000256" key="7">
    <source>
        <dbReference type="ARBA" id="ARBA00048258"/>
    </source>
</evidence>
<evidence type="ECO:0000256" key="1">
    <source>
        <dbReference type="ARBA" id="ARBA00004990"/>
    </source>
</evidence>
<dbReference type="Gene3D" id="3.30.1300.10">
    <property type="entry name" value="Pantoate-beta-alanine ligase, C-terminal domain"/>
    <property type="match status" value="1"/>
</dbReference>
<gene>
    <name evidence="8" type="primary">panC</name>
</gene>
<dbReference type="EMBL" id="KC811111">
    <property type="protein sequence ID" value="AGQ18759.1"/>
    <property type="molecule type" value="Genomic_DNA"/>
</dbReference>
<feature type="binding site" evidence="8">
    <location>
        <begin position="23"/>
        <end position="30"/>
    </location>
    <ligand>
        <name>ATP</name>
        <dbReference type="ChEBI" id="CHEBI:30616"/>
    </ligand>
</feature>
<feature type="binding site" evidence="8">
    <location>
        <position position="54"/>
    </location>
    <ligand>
        <name>(R)-pantoate</name>
        <dbReference type="ChEBI" id="CHEBI:15980"/>
    </ligand>
</feature>
<feature type="binding site" evidence="8">
    <location>
        <begin position="140"/>
        <end position="143"/>
    </location>
    <ligand>
        <name>ATP</name>
        <dbReference type="ChEBI" id="CHEBI:30616"/>
    </ligand>
</feature>
<sequence length="272" mass="31120">MTKIITTINNNIPNEDICFIPTMGSLHEGHLSLIDIGKKTKLKTLVSIFLNRRQFNDIKDFDNYPTQLDTDIQLLEDRKVDYVFVPQEEYIYPSKSIETVSPNEIGGLLEGSSRPGHFEGVLTVVKRLFELIQPNYSVFGKKDAQQLFLIKNMIKEFNLNIHILEGDIIRDKNGLALSSRNSHLSLNAKLKAANIYKLLLKTADKIILNNDYEEALQEGANYCIKNDIVLDYLELVDVENFKSPNKYSKKLKLLTAAYIENVRLIDNLDIKL</sequence>
<feature type="binding site" evidence="8">
    <location>
        <begin position="177"/>
        <end position="180"/>
    </location>
    <ligand>
        <name>ATP</name>
        <dbReference type="ChEBI" id="CHEBI:30616"/>
    </ligand>
</feature>
<organism evidence="9">
    <name type="scientific">Candidatus Actinomarina minuta</name>
    <dbReference type="NCBI Taxonomy" id="1389454"/>
    <lineage>
        <taxon>Bacteria</taxon>
        <taxon>Bacillati</taxon>
        <taxon>Actinomycetota</taxon>
        <taxon>Actinomycetes</taxon>
        <taxon>Candidatus Actinomarinidae</taxon>
        <taxon>Candidatus Actinomarinales</taxon>
        <taxon>Candidatus Actinomarineae</taxon>
        <taxon>Candidatus Actinomarinaceae</taxon>
        <taxon>Candidatus Actinomarina</taxon>
    </lineage>
</organism>
<keyword evidence="4 8" id="KW-0566">Pantothenate biosynthesis</keyword>
<feature type="active site" description="Proton donor" evidence="8">
    <location>
        <position position="30"/>
    </location>
</feature>
<proteinExistence type="inferred from homology"/>
<dbReference type="EC" id="6.3.2.1" evidence="8"/>
<comment type="subunit">
    <text evidence="8">Homodimer.</text>
</comment>
<dbReference type="Gene3D" id="3.40.50.620">
    <property type="entry name" value="HUPs"/>
    <property type="match status" value="1"/>
</dbReference>
<dbReference type="PANTHER" id="PTHR21299">
    <property type="entry name" value="CYTIDYLATE KINASE/PANTOATE-BETA-ALANINE LIGASE"/>
    <property type="match status" value="1"/>
</dbReference>
<comment type="miscellaneous">
    <text evidence="8">The reaction proceeds by a bi uni uni bi ping pong mechanism.</text>
</comment>
<dbReference type="InterPro" id="IPR042176">
    <property type="entry name" value="Pantoate_ligase_C"/>
</dbReference>
<comment type="pathway">
    <text evidence="1 8">Cofactor biosynthesis; (R)-pantothenate biosynthesis; (R)-pantothenate from (R)-pantoate and beta-alanine: step 1/1.</text>
</comment>
<comment type="similarity">
    <text evidence="2 8">Belongs to the pantothenate synthetase family.</text>
</comment>
<evidence type="ECO:0000256" key="8">
    <source>
        <dbReference type="HAMAP-Rule" id="MF_00158"/>
    </source>
</evidence>
<keyword evidence="5 8" id="KW-0547">Nucleotide-binding</keyword>
<comment type="function">
    <text evidence="8">Catalyzes the condensation of pantoate with beta-alanine in an ATP-dependent reaction via a pantoyl-adenylate intermediate.</text>
</comment>
<feature type="binding site" evidence="8">
    <location>
        <position position="54"/>
    </location>
    <ligand>
        <name>beta-alanine</name>
        <dbReference type="ChEBI" id="CHEBI:57966"/>
    </ligand>
</feature>
<comment type="subcellular location">
    <subcellularLocation>
        <location evidence="8">Cytoplasm</location>
    </subcellularLocation>
</comment>
<dbReference type="PANTHER" id="PTHR21299:SF1">
    <property type="entry name" value="PANTOATE--BETA-ALANINE LIGASE"/>
    <property type="match status" value="1"/>
</dbReference>
<dbReference type="UniPathway" id="UPA00028">
    <property type="reaction ID" value="UER00005"/>
</dbReference>
<dbReference type="SUPFAM" id="SSF52374">
    <property type="entry name" value="Nucleotidylyl transferase"/>
    <property type="match status" value="1"/>
</dbReference>
<dbReference type="NCBIfam" id="TIGR00018">
    <property type="entry name" value="panC"/>
    <property type="match status" value="1"/>
</dbReference>
<evidence type="ECO:0000313" key="9">
    <source>
        <dbReference type="EMBL" id="AGQ18759.1"/>
    </source>
</evidence>
<comment type="catalytic activity">
    <reaction evidence="7 8">
        <text>(R)-pantoate + beta-alanine + ATP = (R)-pantothenate + AMP + diphosphate + H(+)</text>
        <dbReference type="Rhea" id="RHEA:10912"/>
        <dbReference type="ChEBI" id="CHEBI:15378"/>
        <dbReference type="ChEBI" id="CHEBI:15980"/>
        <dbReference type="ChEBI" id="CHEBI:29032"/>
        <dbReference type="ChEBI" id="CHEBI:30616"/>
        <dbReference type="ChEBI" id="CHEBI:33019"/>
        <dbReference type="ChEBI" id="CHEBI:57966"/>
        <dbReference type="ChEBI" id="CHEBI:456215"/>
        <dbReference type="EC" id="6.3.2.1"/>
    </reaction>
</comment>
<keyword evidence="3 8" id="KW-0436">Ligase</keyword>